<keyword evidence="6" id="KW-0547">Nucleotide-binding</keyword>
<evidence type="ECO:0000256" key="3">
    <source>
        <dbReference type="ARBA" id="ARBA00007800"/>
    </source>
</evidence>
<accession>A0A0F9WLI0</accession>
<keyword evidence="8" id="KW-0315">Glutamine amidotransferase</keyword>
<evidence type="ECO:0000256" key="9">
    <source>
        <dbReference type="ARBA" id="ARBA00022975"/>
    </source>
</evidence>
<evidence type="ECO:0000256" key="11">
    <source>
        <dbReference type="ARBA" id="ARBA00048816"/>
    </source>
</evidence>
<dbReference type="GO" id="GO:0006541">
    <property type="term" value="P:glutamine metabolic process"/>
    <property type="evidence" value="ECO:0007669"/>
    <property type="project" value="InterPro"/>
</dbReference>
<reference evidence="15" key="1">
    <citation type="journal article" date="2015" name="Nature">
        <title>Complex archaea that bridge the gap between prokaryotes and eukaryotes.</title>
        <authorList>
            <person name="Spang A."/>
            <person name="Saw J.H."/>
            <person name="Jorgensen S.L."/>
            <person name="Zaremba-Niedzwiedzka K."/>
            <person name="Martijn J."/>
            <person name="Lind A.E."/>
            <person name="van Eijk R."/>
            <person name="Schleper C."/>
            <person name="Guy L."/>
            <person name="Ettema T.J."/>
        </authorList>
    </citation>
    <scope>NUCLEOTIDE SEQUENCE</scope>
</reference>
<dbReference type="GO" id="GO:0006221">
    <property type="term" value="P:pyrimidine nucleotide biosynthetic process"/>
    <property type="evidence" value="ECO:0007669"/>
    <property type="project" value="UniProtKB-KW"/>
</dbReference>
<dbReference type="PANTHER" id="PTHR43418:SF7">
    <property type="entry name" value="CARBAMOYL-PHOSPHATE SYNTHASE SMALL CHAIN"/>
    <property type="match status" value="1"/>
</dbReference>
<evidence type="ECO:0000256" key="1">
    <source>
        <dbReference type="ARBA" id="ARBA00004812"/>
    </source>
</evidence>
<comment type="pathway">
    <text evidence="2">Amino-acid biosynthesis; L-arginine biosynthesis; carbamoyl phosphate from bicarbonate: step 1/1.</text>
</comment>
<dbReference type="PRINTS" id="PR00099">
    <property type="entry name" value="CPSGATASE"/>
</dbReference>
<comment type="similarity">
    <text evidence="3">Belongs to the CarA family.</text>
</comment>
<dbReference type="NCBIfam" id="NF009475">
    <property type="entry name" value="PRK12838.1"/>
    <property type="match status" value="1"/>
</dbReference>
<dbReference type="AlphaFoldDB" id="A0A0F9WLI0"/>
<dbReference type="CDD" id="cd01744">
    <property type="entry name" value="GATase1_CPSase"/>
    <property type="match status" value="1"/>
</dbReference>
<evidence type="ECO:0000256" key="4">
    <source>
        <dbReference type="ARBA" id="ARBA00012738"/>
    </source>
</evidence>
<protein>
    <recommendedName>
        <fullName evidence="4">carbamoyl-phosphate synthase (glutamine-hydrolyzing)</fullName>
        <ecNumber evidence="4">6.3.5.5</ecNumber>
    </recommendedName>
    <alternativeName>
        <fullName evidence="10">Arginine-specific carbamoyl phosphate synthetase, glutamine chain</fullName>
    </alternativeName>
</protein>
<dbReference type="InterPro" id="IPR050472">
    <property type="entry name" value="Anth_synth/Amidotransfase"/>
</dbReference>
<dbReference type="PANTHER" id="PTHR43418">
    <property type="entry name" value="MULTIFUNCTIONAL TRYPTOPHAN BIOSYNTHESIS PROTEIN-RELATED"/>
    <property type="match status" value="1"/>
</dbReference>
<dbReference type="SUPFAM" id="SSF52021">
    <property type="entry name" value="Carbamoyl phosphate synthetase, small subunit N-terminal domain"/>
    <property type="match status" value="1"/>
</dbReference>
<dbReference type="InterPro" id="IPR002474">
    <property type="entry name" value="CarbamoylP_synth_ssu_N"/>
</dbReference>
<evidence type="ECO:0000259" key="14">
    <source>
        <dbReference type="SMART" id="SM01097"/>
    </source>
</evidence>
<evidence type="ECO:0000256" key="13">
    <source>
        <dbReference type="SAM" id="MobiDB-lite"/>
    </source>
</evidence>
<evidence type="ECO:0000256" key="8">
    <source>
        <dbReference type="ARBA" id="ARBA00022962"/>
    </source>
</evidence>
<dbReference type="Pfam" id="PF00117">
    <property type="entry name" value="GATase"/>
    <property type="match status" value="1"/>
</dbReference>
<dbReference type="GO" id="GO:0005524">
    <property type="term" value="F:ATP binding"/>
    <property type="evidence" value="ECO:0007669"/>
    <property type="project" value="UniProtKB-KW"/>
</dbReference>
<dbReference type="NCBIfam" id="TIGR01368">
    <property type="entry name" value="CPSaseIIsmall"/>
    <property type="match status" value="1"/>
</dbReference>
<dbReference type="Gene3D" id="3.40.50.880">
    <property type="match status" value="1"/>
</dbReference>
<dbReference type="InterPro" id="IPR036480">
    <property type="entry name" value="CarbP_synth_ssu_N_sf"/>
</dbReference>
<comment type="pathway">
    <text evidence="1">Pyrimidine metabolism; UMP biosynthesis via de novo pathway; (S)-dihydroorotate from bicarbonate: step 1/3.</text>
</comment>
<dbReference type="InterPro" id="IPR035686">
    <property type="entry name" value="CPSase_GATase1"/>
</dbReference>
<organism evidence="15">
    <name type="scientific">marine sediment metagenome</name>
    <dbReference type="NCBI Taxonomy" id="412755"/>
    <lineage>
        <taxon>unclassified sequences</taxon>
        <taxon>metagenomes</taxon>
        <taxon>ecological metagenomes</taxon>
    </lineage>
</organism>
<evidence type="ECO:0000256" key="2">
    <source>
        <dbReference type="ARBA" id="ARBA00005077"/>
    </source>
</evidence>
<dbReference type="SMART" id="SM01097">
    <property type="entry name" value="CPSase_sm_chain"/>
    <property type="match status" value="1"/>
</dbReference>
<keyword evidence="5" id="KW-0436">Ligase</keyword>
<dbReference type="PROSITE" id="PS51273">
    <property type="entry name" value="GATASE_TYPE_1"/>
    <property type="match status" value="1"/>
</dbReference>
<comment type="catalytic activity">
    <reaction evidence="11">
        <text>hydrogencarbonate + L-glutamine + 2 ATP + H2O = carbamoyl phosphate + L-glutamate + 2 ADP + phosphate + 2 H(+)</text>
        <dbReference type="Rhea" id="RHEA:18633"/>
        <dbReference type="ChEBI" id="CHEBI:15377"/>
        <dbReference type="ChEBI" id="CHEBI:15378"/>
        <dbReference type="ChEBI" id="CHEBI:17544"/>
        <dbReference type="ChEBI" id="CHEBI:29985"/>
        <dbReference type="ChEBI" id="CHEBI:30616"/>
        <dbReference type="ChEBI" id="CHEBI:43474"/>
        <dbReference type="ChEBI" id="CHEBI:58228"/>
        <dbReference type="ChEBI" id="CHEBI:58359"/>
        <dbReference type="ChEBI" id="CHEBI:456216"/>
        <dbReference type="EC" id="6.3.5.5"/>
    </reaction>
</comment>
<evidence type="ECO:0000256" key="5">
    <source>
        <dbReference type="ARBA" id="ARBA00022598"/>
    </source>
</evidence>
<dbReference type="EC" id="6.3.5.5" evidence="4"/>
<dbReference type="InterPro" id="IPR029062">
    <property type="entry name" value="Class_I_gatase-like"/>
</dbReference>
<dbReference type="PRINTS" id="PR00096">
    <property type="entry name" value="GATASE"/>
</dbReference>
<name>A0A0F9WLI0_9ZZZZ</name>
<dbReference type="InterPro" id="IPR017926">
    <property type="entry name" value="GATASE"/>
</dbReference>
<comment type="catalytic activity">
    <reaction evidence="12">
        <text>L-glutamine + H2O = L-glutamate + NH4(+)</text>
        <dbReference type="Rhea" id="RHEA:15889"/>
        <dbReference type="ChEBI" id="CHEBI:15377"/>
        <dbReference type="ChEBI" id="CHEBI:28938"/>
        <dbReference type="ChEBI" id="CHEBI:29985"/>
        <dbReference type="ChEBI" id="CHEBI:58359"/>
    </reaction>
</comment>
<dbReference type="Gene3D" id="3.50.30.20">
    <property type="entry name" value="Carbamoyl-phosphate synthase small subunit, N-terminal domain"/>
    <property type="match status" value="1"/>
</dbReference>
<keyword evidence="9" id="KW-0665">Pyrimidine biosynthesis</keyword>
<dbReference type="GO" id="GO:0006207">
    <property type="term" value="P:'de novo' pyrimidine nucleobase biosynthetic process"/>
    <property type="evidence" value="ECO:0007669"/>
    <property type="project" value="InterPro"/>
</dbReference>
<sequence>MGSRTTCKLALASGLVFTGRGFGAPGTAGGEVVFNTAMSGYQEVLTDPSYAGQIVTMTYPQIGNTGVNRDDVESYNRRVQVAGFVIKELSPVVSSFRSEQALADYLAEAGVMGLAGIDTRALTRSLRTDGSVNGVISTETLDDAELVAKARSLPSMAGQDLVRSVTPAAAYDWADGYATEFDLPHRGGDERTIYDVVAIDCGAKLNIFRNLVEAGCRVHVVPATASADEILQRKPDGVFISNGPGDPQPVTYAIETLRGLIGKRPVFGICLGHQLLSWALGGRTFKLKFGHHGCNHPVRNEATGKIEITSQNHGFAADADSLAAAGAAITHINLNDMTVEGFTCSDRAVFSVQYHPEASPGPHDATYLFDCFRDMMATGQAPTADQMHAAQDRLAKAAATPTGPRFDAE</sequence>
<proteinExistence type="inferred from homology"/>
<evidence type="ECO:0000313" key="15">
    <source>
        <dbReference type="EMBL" id="KKN79423.1"/>
    </source>
</evidence>
<evidence type="ECO:0000256" key="10">
    <source>
        <dbReference type="ARBA" id="ARBA00044340"/>
    </source>
</evidence>
<evidence type="ECO:0000256" key="7">
    <source>
        <dbReference type="ARBA" id="ARBA00022840"/>
    </source>
</evidence>
<dbReference type="PRINTS" id="PR00097">
    <property type="entry name" value="ANTSNTHASEII"/>
</dbReference>
<comment type="caution">
    <text evidence="15">The sequence shown here is derived from an EMBL/GenBank/DDBJ whole genome shotgun (WGS) entry which is preliminary data.</text>
</comment>
<keyword evidence="7" id="KW-0067">ATP-binding</keyword>
<evidence type="ECO:0000256" key="6">
    <source>
        <dbReference type="ARBA" id="ARBA00022741"/>
    </source>
</evidence>
<dbReference type="SUPFAM" id="SSF52317">
    <property type="entry name" value="Class I glutamine amidotransferase-like"/>
    <property type="match status" value="1"/>
</dbReference>
<dbReference type="Pfam" id="PF00988">
    <property type="entry name" value="CPSase_sm_chain"/>
    <property type="match status" value="1"/>
</dbReference>
<dbReference type="EMBL" id="LAZR01000247">
    <property type="protein sequence ID" value="KKN79423.1"/>
    <property type="molecule type" value="Genomic_DNA"/>
</dbReference>
<dbReference type="HAMAP" id="MF_01209">
    <property type="entry name" value="CPSase_S_chain"/>
    <property type="match status" value="1"/>
</dbReference>
<dbReference type="FunFam" id="3.50.30.20:FF:000001">
    <property type="entry name" value="Carbamoyl-phosphate synthase small chain"/>
    <property type="match status" value="1"/>
</dbReference>
<dbReference type="InterPro" id="IPR006274">
    <property type="entry name" value="CarbamoylP_synth_ssu"/>
</dbReference>
<dbReference type="GO" id="GO:0004088">
    <property type="term" value="F:carbamoyl-phosphate synthase (glutamine-hydrolyzing) activity"/>
    <property type="evidence" value="ECO:0007669"/>
    <property type="project" value="UniProtKB-EC"/>
</dbReference>
<feature type="domain" description="Carbamoyl-phosphate synthase small subunit N-terminal" evidence="14">
    <location>
        <begin position="5"/>
        <end position="137"/>
    </location>
</feature>
<gene>
    <name evidence="15" type="ORF">LCGC14_0339850</name>
</gene>
<evidence type="ECO:0000256" key="12">
    <source>
        <dbReference type="ARBA" id="ARBA00049285"/>
    </source>
</evidence>
<feature type="region of interest" description="Disordered" evidence="13">
    <location>
        <begin position="383"/>
        <end position="409"/>
    </location>
</feature>